<sequence length="56" mass="6620">PYHHSQEFLNIGEATQQLESNAPPQSHFFYDNIDSRFQRFTLLSGLLSRISRHFLK</sequence>
<organism evidence="1 2">
    <name type="scientific">Datura stramonium</name>
    <name type="common">Jimsonweed</name>
    <name type="synonym">Common thornapple</name>
    <dbReference type="NCBI Taxonomy" id="4076"/>
    <lineage>
        <taxon>Eukaryota</taxon>
        <taxon>Viridiplantae</taxon>
        <taxon>Streptophyta</taxon>
        <taxon>Embryophyta</taxon>
        <taxon>Tracheophyta</taxon>
        <taxon>Spermatophyta</taxon>
        <taxon>Magnoliopsida</taxon>
        <taxon>eudicotyledons</taxon>
        <taxon>Gunneridae</taxon>
        <taxon>Pentapetalae</taxon>
        <taxon>asterids</taxon>
        <taxon>lamiids</taxon>
        <taxon>Solanales</taxon>
        <taxon>Solanaceae</taxon>
        <taxon>Solanoideae</taxon>
        <taxon>Datureae</taxon>
        <taxon>Datura</taxon>
    </lineage>
</organism>
<evidence type="ECO:0000313" key="2">
    <source>
        <dbReference type="Proteomes" id="UP000823775"/>
    </source>
</evidence>
<proteinExistence type="predicted"/>
<evidence type="ECO:0000313" key="1">
    <source>
        <dbReference type="EMBL" id="MCE0482339.1"/>
    </source>
</evidence>
<gene>
    <name evidence="1" type="ORF">HAX54_041019</name>
</gene>
<comment type="caution">
    <text evidence="1">The sequence shown here is derived from an EMBL/GenBank/DDBJ whole genome shotgun (WGS) entry which is preliminary data.</text>
</comment>
<keyword evidence="2" id="KW-1185">Reference proteome</keyword>
<dbReference type="EMBL" id="JACEIK010005870">
    <property type="protein sequence ID" value="MCE0482339.1"/>
    <property type="molecule type" value="Genomic_DNA"/>
</dbReference>
<feature type="non-terminal residue" evidence="1">
    <location>
        <position position="1"/>
    </location>
</feature>
<dbReference type="Proteomes" id="UP000823775">
    <property type="component" value="Unassembled WGS sequence"/>
</dbReference>
<protein>
    <submittedName>
        <fullName evidence="1">Uncharacterized protein</fullName>
    </submittedName>
</protein>
<name>A0ABS8VRT6_DATST</name>
<accession>A0ABS8VRT6</accession>
<reference evidence="1 2" key="1">
    <citation type="journal article" date="2021" name="BMC Genomics">
        <title>Datura genome reveals duplications of psychoactive alkaloid biosynthetic genes and high mutation rate following tissue culture.</title>
        <authorList>
            <person name="Rajewski A."/>
            <person name="Carter-House D."/>
            <person name="Stajich J."/>
            <person name="Litt A."/>
        </authorList>
    </citation>
    <scope>NUCLEOTIDE SEQUENCE [LARGE SCALE GENOMIC DNA]</scope>
    <source>
        <strain evidence="1">AR-01</strain>
    </source>
</reference>